<feature type="transmembrane region" description="Helical" evidence="1">
    <location>
        <begin position="80"/>
        <end position="98"/>
    </location>
</feature>
<gene>
    <name evidence="2" type="ORF">SAMN04488044_0928</name>
</gene>
<keyword evidence="3" id="KW-1185">Reference proteome</keyword>
<dbReference type="OrthoDB" id="1551186at2"/>
<dbReference type="Proteomes" id="UP000184211">
    <property type="component" value="Unassembled WGS sequence"/>
</dbReference>
<keyword evidence="1" id="KW-1133">Transmembrane helix</keyword>
<evidence type="ECO:0000256" key="1">
    <source>
        <dbReference type="SAM" id="Phobius"/>
    </source>
</evidence>
<sequence>MTDDRRRILLSTLWTFVLLNILFRDVHELFRPGVLDAMASGFMNGRQVTEQVMLAGAIAVELMIVMVILSQILPQSLARWGNVAIAAIAALGQISLGTNDLDDGFFLIMELAGLAGIFYLAITWRKNVNRIKKAA</sequence>
<dbReference type="Pfam" id="PF19851">
    <property type="entry name" value="DUF6326"/>
    <property type="match status" value="1"/>
</dbReference>
<accession>A0A1M5KC02</accession>
<protein>
    <recommendedName>
        <fullName evidence="4">DoxX-like family protein</fullName>
    </recommendedName>
</protein>
<feature type="transmembrane region" description="Helical" evidence="1">
    <location>
        <begin position="52"/>
        <end position="73"/>
    </location>
</feature>
<evidence type="ECO:0000313" key="2">
    <source>
        <dbReference type="EMBL" id="SHG50386.1"/>
    </source>
</evidence>
<keyword evidence="1" id="KW-0472">Membrane</keyword>
<feature type="transmembrane region" description="Helical" evidence="1">
    <location>
        <begin position="104"/>
        <end position="124"/>
    </location>
</feature>
<dbReference type="STRING" id="870908.SAMN04488044_0928"/>
<keyword evidence="1" id="KW-0812">Transmembrane</keyword>
<reference evidence="3" key="1">
    <citation type="submission" date="2016-11" db="EMBL/GenBank/DDBJ databases">
        <authorList>
            <person name="Varghese N."/>
            <person name="Submissions S."/>
        </authorList>
    </citation>
    <scope>NUCLEOTIDE SEQUENCE [LARGE SCALE GENOMIC DNA]</scope>
    <source>
        <strain evidence="3">DSM 28223</strain>
    </source>
</reference>
<dbReference type="InterPro" id="IPR046289">
    <property type="entry name" value="DUF6326"/>
</dbReference>
<proteinExistence type="predicted"/>
<dbReference type="RefSeq" id="WP_072791102.1">
    <property type="nucleotide sequence ID" value="NZ_FQWM01000001.1"/>
</dbReference>
<evidence type="ECO:0000313" key="3">
    <source>
        <dbReference type="Proteomes" id="UP000184211"/>
    </source>
</evidence>
<evidence type="ECO:0008006" key="4">
    <source>
        <dbReference type="Google" id="ProtNLM"/>
    </source>
</evidence>
<organism evidence="2 3">
    <name type="scientific">Cognatishimia maritima</name>
    <dbReference type="NCBI Taxonomy" id="870908"/>
    <lineage>
        <taxon>Bacteria</taxon>
        <taxon>Pseudomonadati</taxon>
        <taxon>Pseudomonadota</taxon>
        <taxon>Alphaproteobacteria</taxon>
        <taxon>Rhodobacterales</taxon>
        <taxon>Paracoccaceae</taxon>
        <taxon>Cognatishimia</taxon>
    </lineage>
</organism>
<name>A0A1M5KC02_9RHOB</name>
<dbReference type="AlphaFoldDB" id="A0A1M5KC02"/>
<dbReference type="EMBL" id="FQWM01000001">
    <property type="protein sequence ID" value="SHG50386.1"/>
    <property type="molecule type" value="Genomic_DNA"/>
</dbReference>